<proteinExistence type="predicted"/>
<gene>
    <name evidence="1" type="ORF">PoB_007413500</name>
</gene>
<organism evidence="1 2">
    <name type="scientific">Plakobranchus ocellatus</name>
    <dbReference type="NCBI Taxonomy" id="259542"/>
    <lineage>
        <taxon>Eukaryota</taxon>
        <taxon>Metazoa</taxon>
        <taxon>Spiralia</taxon>
        <taxon>Lophotrochozoa</taxon>
        <taxon>Mollusca</taxon>
        <taxon>Gastropoda</taxon>
        <taxon>Heterobranchia</taxon>
        <taxon>Euthyneura</taxon>
        <taxon>Panpulmonata</taxon>
        <taxon>Sacoglossa</taxon>
        <taxon>Placobranchoidea</taxon>
        <taxon>Plakobranchidae</taxon>
        <taxon>Plakobranchus</taxon>
    </lineage>
</organism>
<keyword evidence="2" id="KW-1185">Reference proteome</keyword>
<reference evidence="1 2" key="1">
    <citation type="journal article" date="2021" name="Elife">
        <title>Chloroplast acquisition without the gene transfer in kleptoplastic sea slugs, Plakobranchus ocellatus.</title>
        <authorList>
            <person name="Maeda T."/>
            <person name="Takahashi S."/>
            <person name="Yoshida T."/>
            <person name="Shimamura S."/>
            <person name="Takaki Y."/>
            <person name="Nagai Y."/>
            <person name="Toyoda A."/>
            <person name="Suzuki Y."/>
            <person name="Arimoto A."/>
            <person name="Ishii H."/>
            <person name="Satoh N."/>
            <person name="Nishiyama T."/>
            <person name="Hasebe M."/>
            <person name="Maruyama T."/>
            <person name="Minagawa J."/>
            <person name="Obokata J."/>
            <person name="Shigenobu S."/>
        </authorList>
    </citation>
    <scope>NUCLEOTIDE SEQUENCE [LARGE SCALE GENOMIC DNA]</scope>
</reference>
<name>A0AAV4DUI0_9GAST</name>
<evidence type="ECO:0000313" key="2">
    <source>
        <dbReference type="Proteomes" id="UP000735302"/>
    </source>
</evidence>
<dbReference type="AlphaFoldDB" id="A0AAV4DUI0"/>
<comment type="caution">
    <text evidence="1">The sequence shown here is derived from an EMBL/GenBank/DDBJ whole genome shotgun (WGS) entry which is preliminary data.</text>
</comment>
<protein>
    <submittedName>
        <fullName evidence="1">Uncharacterized protein</fullName>
    </submittedName>
</protein>
<evidence type="ECO:0000313" key="1">
    <source>
        <dbReference type="EMBL" id="GFO47630.1"/>
    </source>
</evidence>
<dbReference type="EMBL" id="BLXT01008339">
    <property type="protein sequence ID" value="GFO47630.1"/>
    <property type="molecule type" value="Genomic_DNA"/>
</dbReference>
<dbReference type="Proteomes" id="UP000735302">
    <property type="component" value="Unassembled WGS sequence"/>
</dbReference>
<accession>A0AAV4DUI0</accession>
<sequence>MKLPILTPIQRYHNEKKSHPSSHQHRAATMTGIHTRTNINTELLQWEEVTLVLISARTELHNELKSHSYFHQHRGATSNSRTYTSIELPQ</sequence>